<dbReference type="GO" id="GO:0046718">
    <property type="term" value="P:symbiont entry into host cell"/>
    <property type="evidence" value="ECO:0007669"/>
    <property type="project" value="UniProtKB-KW"/>
</dbReference>
<keyword evidence="8" id="KW-1160">Virus entry into host cell</keyword>
<protein>
    <recommendedName>
        <fullName evidence="2">Integrase</fullName>
    </recommendedName>
</protein>
<keyword evidence="5" id="KW-0238">DNA-binding</keyword>
<comment type="function">
    <text evidence="9">Integrase is necessary for integration of the phage into the host genome by site-specific recombination. In conjunction with excisionase, integrase is also necessary for excision of the prophage from the host genome.</text>
</comment>
<evidence type="ECO:0000256" key="6">
    <source>
        <dbReference type="ARBA" id="ARBA00023172"/>
    </source>
</evidence>
<dbReference type="InterPro" id="IPR011010">
    <property type="entry name" value="DNA_brk_join_enz"/>
</dbReference>
<evidence type="ECO:0000313" key="12">
    <source>
        <dbReference type="Proteomes" id="UP000246494"/>
    </source>
</evidence>
<dbReference type="InterPro" id="IPR050808">
    <property type="entry name" value="Phage_Integrase"/>
</dbReference>
<dbReference type="InterPro" id="IPR002104">
    <property type="entry name" value="Integrase_catalytic"/>
</dbReference>
<dbReference type="KEGG" id="vg:77930518"/>
<comment type="similarity">
    <text evidence="1">Belongs to the 'phage' integrase family.</text>
</comment>
<dbReference type="GO" id="GO:0016740">
    <property type="term" value="F:transferase activity"/>
    <property type="evidence" value="ECO:0007669"/>
    <property type="project" value="UniProtKB-KW"/>
</dbReference>
<dbReference type="Gene3D" id="1.10.443.10">
    <property type="entry name" value="Intergrase catalytic core"/>
    <property type="match status" value="1"/>
</dbReference>
<dbReference type="PROSITE" id="PS51898">
    <property type="entry name" value="TYR_RECOMBINASE"/>
    <property type="match status" value="1"/>
</dbReference>
<dbReference type="SUPFAM" id="SSF56349">
    <property type="entry name" value="DNA breaking-rejoining enzymes"/>
    <property type="match status" value="1"/>
</dbReference>
<name>A0A2U8UN94_9CAUD</name>
<keyword evidence="7" id="KW-1179">Viral genome integration</keyword>
<organism evidence="11 12">
    <name type="scientific">Gordonia phage Easley</name>
    <dbReference type="NCBI Taxonomy" id="2182395"/>
    <lineage>
        <taxon>Viruses</taxon>
        <taxon>Duplodnaviria</taxon>
        <taxon>Heunggongvirae</taxon>
        <taxon>Uroviricota</taxon>
        <taxon>Caudoviricetes</taxon>
        <taxon>Beenievirus</taxon>
        <taxon>Beenievirus easley</taxon>
    </lineage>
</organism>
<dbReference type="GO" id="GO:0075713">
    <property type="term" value="P:establishment of integrated proviral latency"/>
    <property type="evidence" value="ECO:0007669"/>
    <property type="project" value="UniProtKB-KW"/>
</dbReference>
<dbReference type="RefSeq" id="YP_010654667.1">
    <property type="nucleotide sequence ID" value="NC_070814.1"/>
</dbReference>
<dbReference type="GeneID" id="77930518"/>
<accession>A0A2U8UN94</accession>
<dbReference type="Pfam" id="PF22022">
    <property type="entry name" value="Phage_int_M"/>
    <property type="match status" value="1"/>
</dbReference>
<sequence length="389" mass="42346">MARPPLPLGTWGKIRRVEVSPGRWRARAQYRDFDGVTRPVERFGKSGAAAERALTAALSERAAPGRADVIGRDTTVASLARVWLAGLRADDELRPQSIEQYRSAIETHIVPALGDVRVGEVSVGLLDRFLRARKSPSVAKRCRVVLTGMFGLAARHDAIDHNPVRETSKRTSERKAIRAMTVLEVAELRARVAAWAGGNASGPPRALDLPEILDVMVGTGARIGEVLALRRDDADLAADPPTLTVRGTVVGNHRQEIPKSDTSRRTMILPSFTVAAIRRQLARDLPSAEGLLFPSRTGGVRMANNVRRQLRDARGDDFDWVSPHVFRKTVATAVERAADIEAAASQLGHSGTSVTRTHYIEKTSMGPDVREVLEQYSPVSRGFSVGDVG</sequence>
<evidence type="ECO:0000256" key="3">
    <source>
        <dbReference type="ARBA" id="ARBA00022679"/>
    </source>
</evidence>
<proteinExistence type="inferred from homology"/>
<gene>
    <name evidence="11" type="primary">35</name>
    <name evidence="11" type="ORF">SEA_EASLEY_35</name>
</gene>
<dbReference type="InterPro" id="IPR010998">
    <property type="entry name" value="Integrase_recombinase_N"/>
</dbReference>
<dbReference type="Pfam" id="PF00589">
    <property type="entry name" value="Phage_integrase"/>
    <property type="match status" value="1"/>
</dbReference>
<keyword evidence="3" id="KW-0808">Transferase</keyword>
<dbReference type="InterPro" id="IPR053876">
    <property type="entry name" value="Phage_int_M"/>
</dbReference>
<evidence type="ECO:0000256" key="1">
    <source>
        <dbReference type="ARBA" id="ARBA00008857"/>
    </source>
</evidence>
<dbReference type="Gene3D" id="1.10.150.130">
    <property type="match status" value="1"/>
</dbReference>
<dbReference type="GO" id="GO:0015074">
    <property type="term" value="P:DNA integration"/>
    <property type="evidence" value="ECO:0007669"/>
    <property type="project" value="UniProtKB-KW"/>
</dbReference>
<evidence type="ECO:0000256" key="8">
    <source>
        <dbReference type="ARBA" id="ARBA00023296"/>
    </source>
</evidence>
<dbReference type="EMBL" id="MH155867">
    <property type="protein sequence ID" value="AWN05060.1"/>
    <property type="molecule type" value="Genomic_DNA"/>
</dbReference>
<reference evidence="12" key="1">
    <citation type="submission" date="2018-04" db="EMBL/GenBank/DDBJ databases">
        <authorList>
            <person name="Go L.Y."/>
            <person name="Mitchell J.A."/>
        </authorList>
    </citation>
    <scope>NUCLEOTIDE SEQUENCE [LARGE SCALE GENOMIC DNA]</scope>
</reference>
<evidence type="ECO:0000259" key="10">
    <source>
        <dbReference type="PROSITE" id="PS51898"/>
    </source>
</evidence>
<keyword evidence="4" id="KW-0229">DNA integration</keyword>
<evidence type="ECO:0000256" key="9">
    <source>
        <dbReference type="ARBA" id="ARBA00049605"/>
    </source>
</evidence>
<keyword evidence="12" id="KW-1185">Reference proteome</keyword>
<evidence type="ECO:0000256" key="7">
    <source>
        <dbReference type="ARBA" id="ARBA00023195"/>
    </source>
</evidence>
<dbReference type="InterPro" id="IPR013762">
    <property type="entry name" value="Integrase-like_cat_sf"/>
</dbReference>
<dbReference type="PANTHER" id="PTHR30629">
    <property type="entry name" value="PROPHAGE INTEGRASE"/>
    <property type="match status" value="1"/>
</dbReference>
<evidence type="ECO:0000256" key="2">
    <source>
        <dbReference type="ARBA" id="ARBA00016082"/>
    </source>
</evidence>
<dbReference type="Proteomes" id="UP000246494">
    <property type="component" value="Segment"/>
</dbReference>
<evidence type="ECO:0000256" key="4">
    <source>
        <dbReference type="ARBA" id="ARBA00022908"/>
    </source>
</evidence>
<evidence type="ECO:0000256" key="5">
    <source>
        <dbReference type="ARBA" id="ARBA00023125"/>
    </source>
</evidence>
<keyword evidence="6" id="KW-0233">DNA recombination</keyword>
<dbReference type="GO" id="GO:0003677">
    <property type="term" value="F:DNA binding"/>
    <property type="evidence" value="ECO:0007669"/>
    <property type="project" value="UniProtKB-KW"/>
</dbReference>
<feature type="domain" description="Tyr recombinase" evidence="10">
    <location>
        <begin position="175"/>
        <end position="374"/>
    </location>
</feature>
<dbReference type="PANTHER" id="PTHR30629:SF2">
    <property type="entry name" value="PROPHAGE INTEGRASE INTS-RELATED"/>
    <property type="match status" value="1"/>
</dbReference>
<dbReference type="GO" id="GO:0044826">
    <property type="term" value="P:viral genome integration into host DNA"/>
    <property type="evidence" value="ECO:0007669"/>
    <property type="project" value="UniProtKB-KW"/>
</dbReference>
<dbReference type="GO" id="GO:0006310">
    <property type="term" value="P:DNA recombination"/>
    <property type="evidence" value="ECO:0007669"/>
    <property type="project" value="UniProtKB-KW"/>
</dbReference>
<evidence type="ECO:0000313" key="11">
    <source>
        <dbReference type="EMBL" id="AWN05060.1"/>
    </source>
</evidence>